<reference evidence="14 15" key="1">
    <citation type="submission" date="2014-11" db="EMBL/GenBank/DDBJ databases">
        <authorList>
            <person name="Urmite Genomes Urmite Genomes"/>
        </authorList>
    </citation>
    <scope>NUCLEOTIDE SEQUENCE [LARGE SCALE GENOMIC DNA]</scope>
    <source>
        <strain evidence="14 15">Oc5</strain>
    </source>
</reference>
<evidence type="ECO:0000256" key="3">
    <source>
        <dbReference type="ARBA" id="ARBA00022490"/>
    </source>
</evidence>
<keyword evidence="4" id="KW-0597">Phosphoprotein</keyword>
<evidence type="ECO:0000256" key="4">
    <source>
        <dbReference type="ARBA" id="ARBA00022553"/>
    </source>
</evidence>
<dbReference type="Proteomes" id="UP000040453">
    <property type="component" value="Unassembled WGS sequence"/>
</dbReference>
<dbReference type="InterPro" id="IPR036634">
    <property type="entry name" value="PRD_sf"/>
</dbReference>
<dbReference type="Gene3D" id="3.40.930.10">
    <property type="entry name" value="Mannitol-specific EII, Chain A"/>
    <property type="match status" value="1"/>
</dbReference>
<evidence type="ECO:0000256" key="7">
    <source>
        <dbReference type="ARBA" id="ARBA00022777"/>
    </source>
</evidence>
<dbReference type="SUPFAM" id="SSF63520">
    <property type="entry name" value="PTS-regulatory domain, PRD"/>
    <property type="match status" value="1"/>
</dbReference>
<evidence type="ECO:0000256" key="6">
    <source>
        <dbReference type="ARBA" id="ARBA00022683"/>
    </source>
</evidence>
<keyword evidence="15" id="KW-1185">Reference proteome</keyword>
<evidence type="ECO:0000313" key="14">
    <source>
        <dbReference type="EMBL" id="CEI82595.1"/>
    </source>
</evidence>
<dbReference type="PANTHER" id="PTHR36203">
    <property type="entry name" value="ASCORBATE-SPECIFIC PTS SYSTEM EIIA COMPONENT"/>
    <property type="match status" value="1"/>
</dbReference>
<dbReference type="GO" id="GO:0009401">
    <property type="term" value="P:phosphoenolpyruvate-dependent sugar phosphotransferase system"/>
    <property type="evidence" value="ECO:0007669"/>
    <property type="project" value="UniProtKB-KW"/>
</dbReference>
<dbReference type="GO" id="GO:0008982">
    <property type="term" value="F:protein-N(PI)-phosphohistidine-sugar phosphotransferase activity"/>
    <property type="evidence" value="ECO:0007669"/>
    <property type="project" value="InterPro"/>
</dbReference>
<keyword evidence="6" id="KW-0598">Phosphotransferase system</keyword>
<evidence type="ECO:0000256" key="1">
    <source>
        <dbReference type="ARBA" id="ARBA00004496"/>
    </source>
</evidence>
<feature type="domain" description="PRD" evidence="13">
    <location>
        <begin position="285"/>
        <end position="392"/>
    </location>
</feature>
<dbReference type="InterPro" id="IPR013011">
    <property type="entry name" value="PTS_EIIB_2"/>
</dbReference>
<dbReference type="Pfam" id="PF00874">
    <property type="entry name" value="PRD"/>
    <property type="match status" value="1"/>
</dbReference>
<feature type="domain" description="PTS EIIB type-2" evidence="12">
    <location>
        <begin position="397"/>
        <end position="485"/>
    </location>
</feature>
<keyword evidence="2" id="KW-0813">Transport</keyword>
<comment type="subcellular location">
    <subcellularLocation>
        <location evidence="1">Cytoplasm</location>
    </subcellularLocation>
</comment>
<gene>
    <name evidence="14" type="primary">mtlR_4</name>
    <name evidence="14" type="ORF">BN997_02478</name>
</gene>
<evidence type="ECO:0000256" key="5">
    <source>
        <dbReference type="ARBA" id="ARBA00022679"/>
    </source>
</evidence>
<dbReference type="GO" id="GO:0005737">
    <property type="term" value="C:cytoplasm"/>
    <property type="evidence" value="ECO:0007669"/>
    <property type="project" value="UniProtKB-SubCell"/>
</dbReference>
<protein>
    <recommendedName>
        <fullName evidence="9">Ascorbate-specific PTS system EIIA component</fullName>
    </recommendedName>
    <alternativeName>
        <fullName evidence="10">Ascorbate-specific phosphotransferase enzyme IIA component</fullName>
    </alternativeName>
</protein>
<accession>A0A0A1MB66</accession>
<dbReference type="STRING" id="545501.BN997_02478"/>
<dbReference type="RefSeq" id="WP_042532539.1">
    <property type="nucleotide sequence ID" value="NZ_CDGG01000001.1"/>
</dbReference>
<dbReference type="CDD" id="cd05568">
    <property type="entry name" value="PTS_IIB_bgl_like"/>
    <property type="match status" value="1"/>
</dbReference>
<dbReference type="InterPro" id="IPR011608">
    <property type="entry name" value="PRD"/>
</dbReference>
<dbReference type="Gene3D" id="1.10.1790.10">
    <property type="entry name" value="PRD domain"/>
    <property type="match status" value="1"/>
</dbReference>
<dbReference type="InterPro" id="IPR051351">
    <property type="entry name" value="Ascorbate-PTS_EIIA_comp"/>
</dbReference>
<dbReference type="InterPro" id="IPR016152">
    <property type="entry name" value="PTrfase/Anion_transptr"/>
</dbReference>
<evidence type="ECO:0000256" key="9">
    <source>
        <dbReference type="ARBA" id="ARBA00041175"/>
    </source>
</evidence>
<dbReference type="Gene3D" id="3.40.50.2300">
    <property type="match status" value="1"/>
</dbReference>
<dbReference type="SUPFAM" id="SSF52794">
    <property type="entry name" value="PTS system IIB component-like"/>
    <property type="match status" value="1"/>
</dbReference>
<comment type="function">
    <text evidence="8">The phosphoenolpyruvate-dependent sugar phosphotransferase system (sugar PTS), a major carbohydrate active transport system, catalyzes the phosphorylation of incoming sugar substrates concomitantly with their translocation across the cell membrane. The enzyme II UlaABC PTS system is involved in ascorbate transport.</text>
</comment>
<dbReference type="PROSITE" id="PS51099">
    <property type="entry name" value="PTS_EIIB_TYPE_2"/>
    <property type="match status" value="1"/>
</dbReference>
<keyword evidence="7" id="KW-0418">Kinase</keyword>
<dbReference type="CDD" id="cd00211">
    <property type="entry name" value="PTS_IIA_fru"/>
    <property type="match status" value="1"/>
</dbReference>
<proteinExistence type="predicted"/>
<evidence type="ECO:0000259" key="13">
    <source>
        <dbReference type="PROSITE" id="PS51372"/>
    </source>
</evidence>
<feature type="domain" description="PTS EIIA type-2" evidence="11">
    <location>
        <begin position="536"/>
        <end position="679"/>
    </location>
</feature>
<dbReference type="OrthoDB" id="369398at2"/>
<evidence type="ECO:0000256" key="2">
    <source>
        <dbReference type="ARBA" id="ARBA00022448"/>
    </source>
</evidence>
<name>A0A0A1MB66_9BACI</name>
<keyword evidence="5" id="KW-0808">Transferase</keyword>
<evidence type="ECO:0000256" key="10">
    <source>
        <dbReference type="ARBA" id="ARBA00042072"/>
    </source>
</evidence>
<dbReference type="InterPro" id="IPR002178">
    <property type="entry name" value="PTS_EIIA_type-2_dom"/>
</dbReference>
<dbReference type="GO" id="GO:0016301">
    <property type="term" value="F:kinase activity"/>
    <property type="evidence" value="ECO:0007669"/>
    <property type="project" value="UniProtKB-KW"/>
</dbReference>
<dbReference type="Pfam" id="PF00359">
    <property type="entry name" value="PTS_EIIA_2"/>
    <property type="match status" value="1"/>
</dbReference>
<evidence type="ECO:0000313" key="15">
    <source>
        <dbReference type="Proteomes" id="UP000040453"/>
    </source>
</evidence>
<evidence type="ECO:0000256" key="8">
    <source>
        <dbReference type="ARBA" id="ARBA00037387"/>
    </source>
</evidence>
<organism evidence="14 15">
    <name type="scientific">Oceanobacillus oncorhynchi</name>
    <dbReference type="NCBI Taxonomy" id="545501"/>
    <lineage>
        <taxon>Bacteria</taxon>
        <taxon>Bacillati</taxon>
        <taxon>Bacillota</taxon>
        <taxon>Bacilli</taxon>
        <taxon>Bacillales</taxon>
        <taxon>Bacillaceae</taxon>
        <taxon>Oceanobacillus</taxon>
    </lineage>
</organism>
<dbReference type="GO" id="GO:0006355">
    <property type="term" value="P:regulation of DNA-templated transcription"/>
    <property type="evidence" value="ECO:0007669"/>
    <property type="project" value="InterPro"/>
</dbReference>
<dbReference type="PROSITE" id="PS51094">
    <property type="entry name" value="PTS_EIIA_TYPE_2"/>
    <property type="match status" value="1"/>
</dbReference>
<sequence>MLDQRSIRLVEELMNHEQITKLELMQQLKLSDRQLMYDFEKVNGILEDFNIPKLKISHQRFQISKEAREILREKLHSDRSIGQYNFSEDNRFYMIYLYVYIRKEPVSNFHLQSLFKVSKNTALSDVRRLKKHCQEKGLTFRYSRNEGYCIEGNEMEKRRSVISCIHQLLSQSMGEEFIIYILRAWDQENFLNRTNDVMQKWLAEHGVQLVKTRKIELIYYFTFFQAGEKGVLFFSENEKKLLENQSLFCLVSSLFKQLYGEDSSENEIYLITILLLTAIEHIQRVDNPGLLTLSEKIIEEFEKNTLLPVKNKQLLKESLFNHLVPAYFRILFEIPFHNPLSTTIQSEYAELFQFVKRSLSPLASWTKKEISDDEIGFFTMHFGSIIDRQNTMEIGRITGLIVCANGISSSMMLASQLKELFPEIYFSEVFNGDQFTDISVQNYDLVFSTIPVESPKPTFVVKPLMTLVEKKHLLQSVYRHFPNLSSQSKHLMIDEIMSVIKKNATVTNEEKLYGNLVQLFYATSNQKEVYKPMLSELLTEDMIQFTEEKLDWEEAIRKASIPLLDQHIIQESYVEAMIKNVKELGTYIHVGKGVGIPHARPENGVNKLGMSLLKLKQPIALLGKEDHQIDVFICLAAVDNEAHLKALAQLTKILGNKTLITRLKETKSIDEIISIIQEGEKVL</sequence>
<dbReference type="AlphaFoldDB" id="A0A0A1MB66"/>
<dbReference type="SUPFAM" id="SSF55804">
    <property type="entry name" value="Phoshotransferase/anion transport protein"/>
    <property type="match status" value="1"/>
</dbReference>
<dbReference type="EMBL" id="CDGG01000001">
    <property type="protein sequence ID" value="CEI82595.1"/>
    <property type="molecule type" value="Genomic_DNA"/>
</dbReference>
<evidence type="ECO:0000259" key="12">
    <source>
        <dbReference type="PROSITE" id="PS51099"/>
    </source>
</evidence>
<keyword evidence="3" id="KW-0963">Cytoplasm</keyword>
<dbReference type="InterPro" id="IPR036095">
    <property type="entry name" value="PTS_EIIB-like_sf"/>
</dbReference>
<evidence type="ECO:0000259" key="11">
    <source>
        <dbReference type="PROSITE" id="PS51094"/>
    </source>
</evidence>
<dbReference type="PROSITE" id="PS51372">
    <property type="entry name" value="PRD_2"/>
    <property type="match status" value="1"/>
</dbReference>
<dbReference type="PANTHER" id="PTHR36203:SF1">
    <property type="entry name" value="ASCORBATE-SPECIFIC PTS SYSTEM EIIA COMPONENT"/>
    <property type="match status" value="1"/>
</dbReference>